<gene>
    <name evidence="4" type="ORF">QTN47_09255</name>
</gene>
<evidence type="ECO:0000256" key="1">
    <source>
        <dbReference type="ARBA" id="ARBA00023186"/>
    </source>
</evidence>
<keyword evidence="2" id="KW-0812">Transmembrane</keyword>
<dbReference type="SUPFAM" id="SSF46565">
    <property type="entry name" value="Chaperone J-domain"/>
    <property type="match status" value="1"/>
</dbReference>
<keyword evidence="2" id="KW-0472">Membrane</keyword>
<dbReference type="InterPro" id="IPR036869">
    <property type="entry name" value="J_dom_sf"/>
</dbReference>
<dbReference type="InterPro" id="IPR018253">
    <property type="entry name" value="DnaJ_domain_CS"/>
</dbReference>
<dbReference type="PANTHER" id="PTHR44360:SF1">
    <property type="entry name" value="DNAJ HOMOLOG SUBFAMILY B MEMBER 9"/>
    <property type="match status" value="1"/>
</dbReference>
<dbReference type="Proteomes" id="UP001560573">
    <property type="component" value="Unassembled WGS sequence"/>
</dbReference>
<evidence type="ECO:0000259" key="3">
    <source>
        <dbReference type="PROSITE" id="PS50076"/>
    </source>
</evidence>
<accession>A0ABV3ZGQ5</accession>
<keyword evidence="2" id="KW-1133">Transmembrane helix</keyword>
<dbReference type="Pfam" id="PF00226">
    <property type="entry name" value="DnaJ"/>
    <property type="match status" value="1"/>
</dbReference>
<dbReference type="InterPro" id="IPR051948">
    <property type="entry name" value="Hsp70_co-chaperone_J-domain"/>
</dbReference>
<dbReference type="RefSeq" id="WP_369329083.1">
    <property type="nucleotide sequence ID" value="NZ_JAULBC010000002.1"/>
</dbReference>
<sequence length="217" mass="25643">MTSKDYYDILHVHPRASHEEIKRSYRKLALKFHPDKTNNDHLASLHFKEIKEAYEILSNQRKREAYNYERFFKAAPPKNTSDIHRISPEWILKEATELRKKVQATDPFRINADGLFNQLKILLSEYNLLVLKHDNKMDVNEKIIDQLLAATRPLPESLFKDTTTLLNDVAQGHDPLVEKIQAEMKARKWKYFWQKYKIVAVILIALILCWLIYAVKL</sequence>
<dbReference type="SMART" id="SM00271">
    <property type="entry name" value="DnaJ"/>
    <property type="match status" value="1"/>
</dbReference>
<dbReference type="PROSITE" id="PS50076">
    <property type="entry name" value="DNAJ_2"/>
    <property type="match status" value="1"/>
</dbReference>
<dbReference type="PANTHER" id="PTHR44360">
    <property type="entry name" value="DNAJ HOMOLOG SUBFAMILY B MEMBER 9"/>
    <property type="match status" value="1"/>
</dbReference>
<proteinExistence type="predicted"/>
<dbReference type="CDD" id="cd06257">
    <property type="entry name" value="DnaJ"/>
    <property type="match status" value="1"/>
</dbReference>
<comment type="caution">
    <text evidence="4">The sequence shown here is derived from an EMBL/GenBank/DDBJ whole genome shotgun (WGS) entry which is preliminary data.</text>
</comment>
<protein>
    <submittedName>
        <fullName evidence="4">DnaJ domain-containing protein</fullName>
    </submittedName>
</protein>
<dbReference type="PROSITE" id="PS00636">
    <property type="entry name" value="DNAJ_1"/>
    <property type="match status" value="1"/>
</dbReference>
<keyword evidence="5" id="KW-1185">Reference proteome</keyword>
<dbReference type="PRINTS" id="PR00625">
    <property type="entry name" value="JDOMAIN"/>
</dbReference>
<keyword evidence="1" id="KW-0143">Chaperone</keyword>
<feature type="transmembrane region" description="Helical" evidence="2">
    <location>
        <begin position="196"/>
        <end position="215"/>
    </location>
</feature>
<feature type="domain" description="J" evidence="3">
    <location>
        <begin position="5"/>
        <end position="70"/>
    </location>
</feature>
<organism evidence="4 5">
    <name type="scientific">Danxiaibacter flavus</name>
    <dbReference type="NCBI Taxonomy" id="3049108"/>
    <lineage>
        <taxon>Bacteria</taxon>
        <taxon>Pseudomonadati</taxon>
        <taxon>Bacteroidota</taxon>
        <taxon>Chitinophagia</taxon>
        <taxon>Chitinophagales</taxon>
        <taxon>Chitinophagaceae</taxon>
        <taxon>Danxiaibacter</taxon>
    </lineage>
</organism>
<evidence type="ECO:0000313" key="5">
    <source>
        <dbReference type="Proteomes" id="UP001560573"/>
    </source>
</evidence>
<dbReference type="EMBL" id="JAULBC010000002">
    <property type="protein sequence ID" value="MEX6687678.1"/>
    <property type="molecule type" value="Genomic_DNA"/>
</dbReference>
<name>A0ABV3ZGQ5_9BACT</name>
<reference evidence="4 5" key="1">
    <citation type="submission" date="2023-07" db="EMBL/GenBank/DDBJ databases">
        <authorList>
            <person name="Lian W.-H."/>
        </authorList>
    </citation>
    <scope>NUCLEOTIDE SEQUENCE [LARGE SCALE GENOMIC DNA]</scope>
    <source>
        <strain evidence="4 5">SYSU DXS3180</strain>
    </source>
</reference>
<evidence type="ECO:0000313" key="4">
    <source>
        <dbReference type="EMBL" id="MEX6687678.1"/>
    </source>
</evidence>
<evidence type="ECO:0000256" key="2">
    <source>
        <dbReference type="SAM" id="Phobius"/>
    </source>
</evidence>
<dbReference type="Gene3D" id="1.10.287.110">
    <property type="entry name" value="DnaJ domain"/>
    <property type="match status" value="1"/>
</dbReference>
<dbReference type="InterPro" id="IPR001623">
    <property type="entry name" value="DnaJ_domain"/>
</dbReference>